<dbReference type="PANTHER" id="PTHR10722">
    <property type="entry name" value="60S RIBOSOMAL PROTEIN L19"/>
    <property type="match status" value="1"/>
</dbReference>
<dbReference type="GO" id="GO:1990904">
    <property type="term" value="C:ribonucleoprotein complex"/>
    <property type="evidence" value="ECO:0007669"/>
    <property type="project" value="UniProtKB-KW"/>
</dbReference>
<dbReference type="InterPro" id="IPR035970">
    <property type="entry name" value="60S_ribosomal_eL19_sf"/>
</dbReference>
<sequence length="157" mass="18874">MVSLKLQKWLATSVLNCGKGEVYLNPNEVSEISMENSWQNIRKLVKDGLIFKNSMKIHFRSRARHMVESKRKGRHSGYGKRKSTKEARLSIKVLWMRRIRVLWHFLRKYQKAKKIYKHMYRDMYMTVICNVFKKKRVLMEIIHKSEAEKAREKTLSD</sequence>
<dbReference type="Pfam" id="PF01280">
    <property type="entry name" value="Ribosomal_L19e"/>
    <property type="match status" value="1"/>
</dbReference>
<comment type="caution">
    <text evidence="5">The sequence shown here is derived from an EMBL/GenBank/DDBJ whole genome shotgun (WGS) entry which is preliminary data.</text>
</comment>
<evidence type="ECO:0000256" key="1">
    <source>
        <dbReference type="ARBA" id="ARBA00011082"/>
    </source>
</evidence>
<dbReference type="AlphaFoldDB" id="A0ABD0VR06"/>
<keyword evidence="2" id="KW-0689">Ribosomal protein</keyword>
<protein>
    <recommendedName>
        <fullName evidence="4">Large ribosomal subunit protein eL19 domain-containing protein</fullName>
    </recommendedName>
</protein>
<comment type="similarity">
    <text evidence="1">Belongs to the eukaryotic ribosomal protein eL19 family.</text>
</comment>
<dbReference type="Gene3D" id="1.10.1650.10">
    <property type="match status" value="1"/>
</dbReference>
<dbReference type="InterPro" id="IPR000196">
    <property type="entry name" value="Ribosomal_eL19_dom"/>
</dbReference>
<evidence type="ECO:0000256" key="3">
    <source>
        <dbReference type="ARBA" id="ARBA00023274"/>
    </source>
</evidence>
<dbReference type="InterPro" id="IPR015972">
    <property type="entry name" value="Ribosomal_eL19_dom1"/>
</dbReference>
<name>A0ABD0VR06_DENTH</name>
<dbReference type="SMART" id="SM01416">
    <property type="entry name" value="Ribosomal_L19e"/>
    <property type="match status" value="1"/>
</dbReference>
<dbReference type="FunFam" id="1.10.1650.10:FF:000001">
    <property type="entry name" value="Ribosomal protein L19"/>
    <property type="match status" value="1"/>
</dbReference>
<evidence type="ECO:0000256" key="2">
    <source>
        <dbReference type="ARBA" id="ARBA00022980"/>
    </source>
</evidence>
<dbReference type="Gene3D" id="1.10.1200.240">
    <property type="match status" value="1"/>
</dbReference>
<evidence type="ECO:0000259" key="4">
    <source>
        <dbReference type="SMART" id="SM01416"/>
    </source>
</evidence>
<feature type="domain" description="Large ribosomal subunit protein eL19" evidence="4">
    <location>
        <begin position="3"/>
        <end position="146"/>
    </location>
</feature>
<dbReference type="EMBL" id="JANQDX010000002">
    <property type="protein sequence ID" value="KAL0927624.1"/>
    <property type="molecule type" value="Genomic_DNA"/>
</dbReference>
<keyword evidence="3" id="KW-0687">Ribonucleoprotein</keyword>
<dbReference type="GO" id="GO:0005840">
    <property type="term" value="C:ribosome"/>
    <property type="evidence" value="ECO:0007669"/>
    <property type="project" value="UniProtKB-KW"/>
</dbReference>
<dbReference type="InterPro" id="IPR057259">
    <property type="entry name" value="Ribosomal_L19e"/>
</dbReference>
<organism evidence="5 6">
    <name type="scientific">Dendrobium thyrsiflorum</name>
    <name type="common">Pinecone-like raceme dendrobium</name>
    <name type="synonym">Orchid</name>
    <dbReference type="NCBI Taxonomy" id="117978"/>
    <lineage>
        <taxon>Eukaryota</taxon>
        <taxon>Viridiplantae</taxon>
        <taxon>Streptophyta</taxon>
        <taxon>Embryophyta</taxon>
        <taxon>Tracheophyta</taxon>
        <taxon>Spermatophyta</taxon>
        <taxon>Magnoliopsida</taxon>
        <taxon>Liliopsida</taxon>
        <taxon>Asparagales</taxon>
        <taxon>Orchidaceae</taxon>
        <taxon>Epidendroideae</taxon>
        <taxon>Malaxideae</taxon>
        <taxon>Dendrobiinae</taxon>
        <taxon>Dendrobium</taxon>
    </lineage>
</organism>
<evidence type="ECO:0000313" key="5">
    <source>
        <dbReference type="EMBL" id="KAL0927624.1"/>
    </source>
</evidence>
<evidence type="ECO:0000313" key="6">
    <source>
        <dbReference type="Proteomes" id="UP001552299"/>
    </source>
</evidence>
<dbReference type="InterPro" id="IPR057260">
    <property type="entry name" value="Ribosomal_L19e_C"/>
</dbReference>
<keyword evidence="6" id="KW-1185">Reference proteome</keyword>
<gene>
    <name evidence="5" type="ORF">M5K25_001815</name>
</gene>
<dbReference type="Proteomes" id="UP001552299">
    <property type="component" value="Unassembled WGS sequence"/>
</dbReference>
<reference evidence="5 6" key="1">
    <citation type="journal article" date="2024" name="Plant Biotechnol. J.">
        <title>Dendrobium thyrsiflorum genome and its molecular insights into genes involved in important horticultural traits.</title>
        <authorList>
            <person name="Chen B."/>
            <person name="Wang J.Y."/>
            <person name="Zheng P.J."/>
            <person name="Li K.L."/>
            <person name="Liang Y.M."/>
            <person name="Chen X.F."/>
            <person name="Zhang C."/>
            <person name="Zhao X."/>
            <person name="He X."/>
            <person name="Zhang G.Q."/>
            <person name="Liu Z.J."/>
            <person name="Xu Q."/>
        </authorList>
    </citation>
    <scope>NUCLEOTIDE SEQUENCE [LARGE SCALE GENOMIC DNA]</scope>
    <source>
        <strain evidence="5">GZMU011</strain>
    </source>
</reference>
<accession>A0ABD0VR06</accession>
<dbReference type="InterPro" id="IPR039547">
    <property type="entry name" value="Ribosomal_eL19"/>
</dbReference>
<dbReference type="Pfam" id="PF25476">
    <property type="entry name" value="Ribosomal_L19e_C"/>
    <property type="match status" value="1"/>
</dbReference>
<dbReference type="SUPFAM" id="SSF48140">
    <property type="entry name" value="Ribosomal protein L19 (L19e)"/>
    <property type="match status" value="1"/>
</dbReference>
<proteinExistence type="inferred from homology"/>